<keyword evidence="4 8" id="KW-0812">Transmembrane</keyword>
<feature type="transmembrane region" description="Helical" evidence="8">
    <location>
        <begin position="65"/>
        <end position="84"/>
    </location>
</feature>
<feature type="transmembrane region" description="Helical" evidence="8">
    <location>
        <begin position="323"/>
        <end position="339"/>
    </location>
</feature>
<evidence type="ECO:0000256" key="6">
    <source>
        <dbReference type="ARBA" id="ARBA00023136"/>
    </source>
</evidence>
<evidence type="ECO:0000256" key="8">
    <source>
        <dbReference type="SAM" id="Phobius"/>
    </source>
</evidence>
<evidence type="ECO:0000256" key="1">
    <source>
        <dbReference type="ARBA" id="ARBA00004651"/>
    </source>
</evidence>
<dbReference type="AlphaFoldDB" id="H5TLI0"/>
<dbReference type="GO" id="GO:0005886">
    <property type="term" value="C:plasma membrane"/>
    <property type="evidence" value="ECO:0007669"/>
    <property type="project" value="UniProtKB-SubCell"/>
</dbReference>
<dbReference type="STRING" id="1108044.GOOTI_105_00030"/>
<feature type="region of interest" description="Disordered" evidence="7">
    <location>
        <begin position="1"/>
        <end position="21"/>
    </location>
</feature>
<name>H5TLI0_GORO1</name>
<accession>H5TLI0</accession>
<feature type="transmembrane region" description="Helical" evidence="8">
    <location>
        <begin position="104"/>
        <end position="123"/>
    </location>
</feature>
<keyword evidence="10" id="KW-0808">Transferase</keyword>
<dbReference type="PANTHER" id="PTHR40074">
    <property type="entry name" value="O-ACETYLTRANSFERASE WECH"/>
    <property type="match status" value="1"/>
</dbReference>
<keyword evidence="6 8" id="KW-0472">Membrane</keyword>
<keyword evidence="11" id="KW-1185">Reference proteome</keyword>
<feature type="region of interest" description="Disordered" evidence="7">
    <location>
        <begin position="407"/>
        <end position="444"/>
    </location>
</feature>
<feature type="transmembrane region" description="Helical" evidence="8">
    <location>
        <begin position="179"/>
        <end position="198"/>
    </location>
</feature>
<comment type="similarity">
    <text evidence="2">Belongs to the acyltransferase 3 family.</text>
</comment>
<evidence type="ECO:0000256" key="5">
    <source>
        <dbReference type="ARBA" id="ARBA00022989"/>
    </source>
</evidence>
<gene>
    <name evidence="10" type="ORF">GOOTI_105_00030</name>
</gene>
<feature type="compositionally biased region" description="Low complexity" evidence="7">
    <location>
        <begin position="11"/>
        <end position="21"/>
    </location>
</feature>
<evidence type="ECO:0000313" key="11">
    <source>
        <dbReference type="Proteomes" id="UP000005038"/>
    </source>
</evidence>
<evidence type="ECO:0000256" key="4">
    <source>
        <dbReference type="ARBA" id="ARBA00022692"/>
    </source>
</evidence>
<dbReference type="InterPro" id="IPR002656">
    <property type="entry name" value="Acyl_transf_3_dom"/>
</dbReference>
<comment type="subcellular location">
    <subcellularLocation>
        <location evidence="1">Cell membrane</location>
        <topology evidence="1">Multi-pass membrane protein</topology>
    </subcellularLocation>
</comment>
<keyword evidence="3" id="KW-1003">Cell membrane</keyword>
<feature type="compositionally biased region" description="Low complexity" evidence="7">
    <location>
        <begin position="435"/>
        <end position="444"/>
    </location>
</feature>
<reference evidence="10" key="1">
    <citation type="submission" date="2012-02" db="EMBL/GenBank/DDBJ databases">
        <title>Whole genome shotgun sequence of Gordonia otitidis NBRC 100426.</title>
        <authorList>
            <person name="Yoshida I."/>
            <person name="Hosoyama A."/>
            <person name="Tsuchikane K."/>
            <person name="Katsumata H."/>
            <person name="Yamazaki S."/>
            <person name="Fujita N."/>
        </authorList>
    </citation>
    <scope>NUCLEOTIDE SEQUENCE [LARGE SCALE GENOMIC DNA]</scope>
    <source>
        <strain evidence="10">NBRC 100426</strain>
    </source>
</reference>
<dbReference type="GO" id="GO:0009246">
    <property type="term" value="P:enterobacterial common antigen biosynthetic process"/>
    <property type="evidence" value="ECO:0007669"/>
    <property type="project" value="TreeGrafter"/>
</dbReference>
<organism evidence="10 11">
    <name type="scientific">Gordonia otitidis (strain DSM 44809 / CCUG 52243 / JCM 12355 / NBRC 100426 / IFM 10032)</name>
    <dbReference type="NCBI Taxonomy" id="1108044"/>
    <lineage>
        <taxon>Bacteria</taxon>
        <taxon>Bacillati</taxon>
        <taxon>Actinomycetota</taxon>
        <taxon>Actinomycetes</taxon>
        <taxon>Mycobacteriales</taxon>
        <taxon>Gordoniaceae</taxon>
        <taxon>Gordonia</taxon>
    </lineage>
</organism>
<feature type="transmembrane region" description="Helical" evidence="8">
    <location>
        <begin position="359"/>
        <end position="376"/>
    </location>
</feature>
<sequence length="444" mass="50006">MTTLVSRANESTADAAASTPRPARRPYLHHVDLIRTVTFSLVIFVHCLTQTTDEYTSMPVNTTSLLLHFTRNTFFALTGFVLMYQNFDKPDFSALSFWQRRIKLVIYPYVIWSAIYWVVNMWLADKLTEIPTSLGNFFYQLSWGLSGFQMYFLFVMLQVYLIFPLVVWLVRATSGHHGLLLGASLAAQFAIVSTITHWNPPASVAAHWWHNYATFVPYQFFILYGAVAAVHRKRIGEWLSGKGWWLFTALLVTAAIAVGSYIGGVWFAGKPVHDNNSAFYPALVPFLIVAMTCLYAAALHWAENRREYTPRFARAVKYASNRSFPVFLVHVLVLTLIMYPQRNGTSWVRDAIGQPWATLFVYVATLAGSLLLVEILRRLPGSLYLTGRPRIPLPTVRVPAALIPAGRRRSRAADRADSDDAASDQIPVTSDTNARGRASSASRR</sequence>
<evidence type="ECO:0000256" key="7">
    <source>
        <dbReference type="SAM" id="MobiDB-lite"/>
    </source>
</evidence>
<dbReference type="RefSeq" id="WP_007238575.1">
    <property type="nucleotide sequence ID" value="NZ_BAFB01000105.1"/>
</dbReference>
<keyword evidence="5 8" id="KW-1133">Transmembrane helix</keyword>
<feature type="transmembrane region" description="Helical" evidence="8">
    <location>
        <begin position="27"/>
        <end position="45"/>
    </location>
</feature>
<evidence type="ECO:0000256" key="2">
    <source>
        <dbReference type="ARBA" id="ARBA00007400"/>
    </source>
</evidence>
<feature type="transmembrane region" description="Helical" evidence="8">
    <location>
        <begin position="210"/>
        <end position="231"/>
    </location>
</feature>
<feature type="transmembrane region" description="Helical" evidence="8">
    <location>
        <begin position="143"/>
        <end position="167"/>
    </location>
</feature>
<proteinExistence type="inferred from homology"/>
<comment type="caution">
    <text evidence="10">The sequence shown here is derived from an EMBL/GenBank/DDBJ whole genome shotgun (WGS) entry which is preliminary data.</text>
</comment>
<keyword evidence="10" id="KW-0012">Acyltransferase</keyword>
<feature type="domain" description="Acyltransferase 3" evidence="9">
    <location>
        <begin position="31"/>
        <end position="373"/>
    </location>
</feature>
<evidence type="ECO:0000259" key="9">
    <source>
        <dbReference type="Pfam" id="PF01757"/>
    </source>
</evidence>
<feature type="compositionally biased region" description="Polar residues" evidence="7">
    <location>
        <begin position="1"/>
        <end position="10"/>
    </location>
</feature>
<dbReference type="EMBL" id="BAFB01000105">
    <property type="protein sequence ID" value="GAB34338.1"/>
    <property type="molecule type" value="Genomic_DNA"/>
</dbReference>
<protein>
    <submittedName>
        <fullName evidence="10">Acyltransferase</fullName>
    </submittedName>
</protein>
<dbReference type="GO" id="GO:0016413">
    <property type="term" value="F:O-acetyltransferase activity"/>
    <property type="evidence" value="ECO:0007669"/>
    <property type="project" value="TreeGrafter"/>
</dbReference>
<evidence type="ECO:0000256" key="3">
    <source>
        <dbReference type="ARBA" id="ARBA00022475"/>
    </source>
</evidence>
<dbReference type="PANTHER" id="PTHR40074:SF2">
    <property type="entry name" value="O-ACETYLTRANSFERASE WECH"/>
    <property type="match status" value="1"/>
</dbReference>
<evidence type="ECO:0000313" key="10">
    <source>
        <dbReference type="EMBL" id="GAB34338.1"/>
    </source>
</evidence>
<dbReference type="Pfam" id="PF01757">
    <property type="entry name" value="Acyl_transf_3"/>
    <property type="match status" value="1"/>
</dbReference>
<feature type="transmembrane region" description="Helical" evidence="8">
    <location>
        <begin position="279"/>
        <end position="302"/>
    </location>
</feature>
<dbReference type="Proteomes" id="UP000005038">
    <property type="component" value="Unassembled WGS sequence"/>
</dbReference>
<dbReference type="OrthoDB" id="3211698at2"/>
<feature type="transmembrane region" description="Helical" evidence="8">
    <location>
        <begin position="243"/>
        <end position="267"/>
    </location>
</feature>